<dbReference type="InterPro" id="IPR008011">
    <property type="entry name" value="Complex1_LYR_dom"/>
</dbReference>
<dbReference type="EMBL" id="CAKXAJ010024723">
    <property type="protein sequence ID" value="CAH2229522.1"/>
    <property type="molecule type" value="Genomic_DNA"/>
</dbReference>
<dbReference type="GO" id="GO:0016226">
    <property type="term" value="P:iron-sulfur cluster assembly"/>
    <property type="evidence" value="ECO:0007669"/>
    <property type="project" value="InterPro"/>
</dbReference>
<dbReference type="CDD" id="cd20264">
    <property type="entry name" value="Complex1_LYR_LYRM4"/>
    <property type="match status" value="1"/>
</dbReference>
<dbReference type="InterPro" id="IPR051522">
    <property type="entry name" value="ISC_assembly_LYR"/>
</dbReference>
<evidence type="ECO:0000313" key="4">
    <source>
        <dbReference type="Proteomes" id="UP000838756"/>
    </source>
</evidence>
<evidence type="ECO:0000256" key="1">
    <source>
        <dbReference type="ARBA" id="ARBA00009508"/>
    </source>
</evidence>
<dbReference type="InterPro" id="IPR045297">
    <property type="entry name" value="Complex1_LYR_LYRM4"/>
</dbReference>
<organism evidence="3 4">
    <name type="scientific">Pararge aegeria aegeria</name>
    <dbReference type="NCBI Taxonomy" id="348720"/>
    <lineage>
        <taxon>Eukaryota</taxon>
        <taxon>Metazoa</taxon>
        <taxon>Ecdysozoa</taxon>
        <taxon>Arthropoda</taxon>
        <taxon>Hexapoda</taxon>
        <taxon>Insecta</taxon>
        <taxon>Pterygota</taxon>
        <taxon>Neoptera</taxon>
        <taxon>Endopterygota</taxon>
        <taxon>Lepidoptera</taxon>
        <taxon>Glossata</taxon>
        <taxon>Ditrysia</taxon>
        <taxon>Papilionoidea</taxon>
        <taxon>Nymphalidae</taxon>
        <taxon>Satyrinae</taxon>
        <taxon>Satyrini</taxon>
        <taxon>Parargina</taxon>
        <taxon>Pararge</taxon>
    </lineage>
</organism>
<gene>
    <name evidence="3" type="primary">jg17636</name>
    <name evidence="3" type="ORF">PAEG_LOCUS8971</name>
</gene>
<dbReference type="Proteomes" id="UP000838756">
    <property type="component" value="Unassembled WGS sequence"/>
</dbReference>
<dbReference type="GO" id="GO:1990221">
    <property type="term" value="C:L-cysteine desulfurase complex"/>
    <property type="evidence" value="ECO:0007669"/>
    <property type="project" value="TreeGrafter"/>
</dbReference>
<accession>A0A8S4R6Z7</accession>
<comment type="caution">
    <text evidence="3">The sequence shown here is derived from an EMBL/GenBank/DDBJ whole genome shotgun (WGS) entry which is preliminary data.</text>
</comment>
<proteinExistence type="inferred from homology"/>
<feature type="domain" description="Complex 1 LYR protein" evidence="2">
    <location>
        <begin position="9"/>
        <end position="65"/>
    </location>
</feature>
<evidence type="ECO:0000259" key="2">
    <source>
        <dbReference type="Pfam" id="PF05347"/>
    </source>
</evidence>
<dbReference type="OrthoDB" id="275715at2759"/>
<dbReference type="PANTHER" id="PTHR13166">
    <property type="entry name" value="PROTEIN C6ORF149"/>
    <property type="match status" value="1"/>
</dbReference>
<sequence length="88" mass="10472">MASAIPKIQVLSLYKSLMKESKKFSNYNFRLYALRRIRDAFKESKLLTDPKLIKKEFEYGKQNLEIIQRQVVVGNMYQTEKLVIENVR</sequence>
<keyword evidence="4" id="KW-1185">Reference proteome</keyword>
<dbReference type="PANTHER" id="PTHR13166:SF7">
    <property type="entry name" value="LYR MOTIF-CONTAINING PROTEIN 4"/>
    <property type="match status" value="1"/>
</dbReference>
<reference evidence="3" key="1">
    <citation type="submission" date="2022-03" db="EMBL/GenBank/DDBJ databases">
        <authorList>
            <person name="Lindestad O."/>
        </authorList>
    </citation>
    <scope>NUCLEOTIDE SEQUENCE</scope>
</reference>
<evidence type="ECO:0000313" key="3">
    <source>
        <dbReference type="EMBL" id="CAH2229522.1"/>
    </source>
</evidence>
<dbReference type="AlphaFoldDB" id="A0A8S4R6Z7"/>
<name>A0A8S4R6Z7_9NEOP</name>
<protein>
    <submittedName>
        <fullName evidence="3">Jg17636 protein</fullName>
    </submittedName>
</protein>
<dbReference type="Pfam" id="PF05347">
    <property type="entry name" value="Complex1_LYR"/>
    <property type="match status" value="1"/>
</dbReference>
<comment type="similarity">
    <text evidence="1">Belongs to the complex I LYR family.</text>
</comment>
<dbReference type="GO" id="GO:0005739">
    <property type="term" value="C:mitochondrion"/>
    <property type="evidence" value="ECO:0007669"/>
    <property type="project" value="TreeGrafter"/>
</dbReference>